<dbReference type="Gene3D" id="3.30.420.40">
    <property type="match status" value="2"/>
</dbReference>
<evidence type="ECO:0000313" key="2">
    <source>
        <dbReference type="Proteomes" id="UP001156691"/>
    </source>
</evidence>
<organism evidence="1 2">
    <name type="scientific">Devosia nitrariae</name>
    <dbReference type="NCBI Taxonomy" id="2071872"/>
    <lineage>
        <taxon>Bacteria</taxon>
        <taxon>Pseudomonadati</taxon>
        <taxon>Pseudomonadota</taxon>
        <taxon>Alphaproteobacteria</taxon>
        <taxon>Hyphomicrobiales</taxon>
        <taxon>Devosiaceae</taxon>
        <taxon>Devosia</taxon>
    </lineage>
</organism>
<evidence type="ECO:0000313" key="1">
    <source>
        <dbReference type="EMBL" id="GLQ56530.1"/>
    </source>
</evidence>
<protein>
    <submittedName>
        <fullName evidence="1">Transcriptional regulator</fullName>
    </submittedName>
</protein>
<dbReference type="PANTHER" id="PTHR18964">
    <property type="entry name" value="ROK (REPRESSOR, ORF, KINASE) FAMILY"/>
    <property type="match status" value="1"/>
</dbReference>
<dbReference type="SUPFAM" id="SSF53067">
    <property type="entry name" value="Actin-like ATPase domain"/>
    <property type="match status" value="1"/>
</dbReference>
<keyword evidence="2" id="KW-1185">Reference proteome</keyword>
<gene>
    <name evidence="1" type="ORF">GCM10010862_37890</name>
</gene>
<dbReference type="InterPro" id="IPR043129">
    <property type="entry name" value="ATPase_NBD"/>
</dbReference>
<name>A0ABQ5WAF1_9HYPH</name>
<comment type="caution">
    <text evidence="1">The sequence shown here is derived from an EMBL/GenBank/DDBJ whole genome shotgun (WGS) entry which is preliminary data.</text>
</comment>
<proteinExistence type="predicted"/>
<dbReference type="InterPro" id="IPR000600">
    <property type="entry name" value="ROK"/>
</dbReference>
<dbReference type="PANTHER" id="PTHR18964:SF169">
    <property type="entry name" value="N-ACETYLMANNOSAMINE KINASE"/>
    <property type="match status" value="1"/>
</dbReference>
<sequence>MPFSLQTMTNVVQELIGIGLVEEVERTGARIRGNPHRGLKVVADRGYALGIQFRWNACLSVLVDLDYKVRDIRTTPIDVPQSDIDGYLARLEAVILGLIESYAGKDIWTVGVSGPLPIEVPNMPSHTLSLPRLWTDQRWFQSFAASVGTATLRTRLERTTGLPVRLLNNSQAAALAQSMILPAEARFVYVLAGLGLGASYVCGRALSQDVWKHGGEIGHVIYRGRTLSSVMSASGLRESIKLDLPQGEMEATLEHLAAHNQAVFEPWLDETAPILRFLVNFVEAAMWPDGIAMGGFMPTVLIDQLIARAYPLSDSVVPPDGDPRRLMPRLFRAKRGAEAIPLGAAVSTLSHSANPELPNLIARRRVA</sequence>
<dbReference type="EMBL" id="BSNS01000020">
    <property type="protein sequence ID" value="GLQ56530.1"/>
    <property type="molecule type" value="Genomic_DNA"/>
</dbReference>
<dbReference type="CDD" id="cd23763">
    <property type="entry name" value="ASKHA_ATPase_ROK"/>
    <property type="match status" value="1"/>
</dbReference>
<dbReference type="Proteomes" id="UP001156691">
    <property type="component" value="Unassembled WGS sequence"/>
</dbReference>
<reference evidence="2" key="1">
    <citation type="journal article" date="2019" name="Int. J. Syst. Evol. Microbiol.">
        <title>The Global Catalogue of Microorganisms (GCM) 10K type strain sequencing project: providing services to taxonomists for standard genome sequencing and annotation.</title>
        <authorList>
            <consortium name="The Broad Institute Genomics Platform"/>
            <consortium name="The Broad Institute Genome Sequencing Center for Infectious Disease"/>
            <person name="Wu L."/>
            <person name="Ma J."/>
        </authorList>
    </citation>
    <scope>NUCLEOTIDE SEQUENCE [LARGE SCALE GENOMIC DNA]</scope>
    <source>
        <strain evidence="2">NBRC 112416</strain>
    </source>
</reference>
<accession>A0ABQ5WAF1</accession>